<reference evidence="2" key="1">
    <citation type="journal article" date="2019" name="Int. J. Syst. Evol. Microbiol.">
        <title>The Global Catalogue of Microorganisms (GCM) 10K type strain sequencing project: providing services to taxonomists for standard genome sequencing and annotation.</title>
        <authorList>
            <consortium name="The Broad Institute Genomics Platform"/>
            <consortium name="The Broad Institute Genome Sequencing Center for Infectious Disease"/>
            <person name="Wu L."/>
            <person name="Ma J."/>
        </authorList>
    </citation>
    <scope>NUCLEOTIDE SEQUENCE [LARGE SCALE GENOMIC DNA]</scope>
    <source>
        <strain evidence="2">JCM 3325</strain>
    </source>
</reference>
<dbReference type="Proteomes" id="UP001501231">
    <property type="component" value="Unassembled WGS sequence"/>
</dbReference>
<protein>
    <submittedName>
        <fullName evidence="1">Uncharacterized protein</fullName>
    </submittedName>
</protein>
<dbReference type="RefSeq" id="WP_344587519.1">
    <property type="nucleotide sequence ID" value="NZ_BAAARW010000004.1"/>
</dbReference>
<gene>
    <name evidence="1" type="ORF">GCM10010191_12280</name>
</gene>
<accession>A0ABP5VP93</accession>
<keyword evidence="2" id="KW-1185">Reference proteome</keyword>
<sequence>MKRTWPHLYQCPNRPRADVYEHERFGTKVGVLDTDASWFICWTRGARHSGGNDIWYYTRGDRTARRPELQAWGYVPAVELYTDRHPAPEVTRECPKG</sequence>
<organism evidence="1 2">
    <name type="scientific">Actinomadura vinacea</name>
    <dbReference type="NCBI Taxonomy" id="115336"/>
    <lineage>
        <taxon>Bacteria</taxon>
        <taxon>Bacillati</taxon>
        <taxon>Actinomycetota</taxon>
        <taxon>Actinomycetes</taxon>
        <taxon>Streptosporangiales</taxon>
        <taxon>Thermomonosporaceae</taxon>
        <taxon>Actinomadura</taxon>
    </lineage>
</organism>
<name>A0ABP5VP93_9ACTN</name>
<dbReference type="EMBL" id="BAAARW010000004">
    <property type="protein sequence ID" value="GAA2405892.1"/>
    <property type="molecule type" value="Genomic_DNA"/>
</dbReference>
<evidence type="ECO:0000313" key="2">
    <source>
        <dbReference type="Proteomes" id="UP001501231"/>
    </source>
</evidence>
<proteinExistence type="predicted"/>
<comment type="caution">
    <text evidence="1">The sequence shown here is derived from an EMBL/GenBank/DDBJ whole genome shotgun (WGS) entry which is preliminary data.</text>
</comment>
<evidence type="ECO:0000313" key="1">
    <source>
        <dbReference type="EMBL" id="GAA2405892.1"/>
    </source>
</evidence>